<dbReference type="AlphaFoldDB" id="A0A9Q1JEV8"/>
<feature type="compositionally biased region" description="Low complexity" evidence="1">
    <location>
        <begin position="48"/>
        <end position="60"/>
    </location>
</feature>
<comment type="caution">
    <text evidence="2">The sequence shown here is derived from an EMBL/GenBank/DDBJ whole genome shotgun (WGS) entry which is preliminary data.</text>
</comment>
<organism evidence="2 3">
    <name type="scientific">Synaphobranchus kaupii</name>
    <name type="common">Kaup's arrowtooth eel</name>
    <dbReference type="NCBI Taxonomy" id="118154"/>
    <lineage>
        <taxon>Eukaryota</taxon>
        <taxon>Metazoa</taxon>
        <taxon>Chordata</taxon>
        <taxon>Craniata</taxon>
        <taxon>Vertebrata</taxon>
        <taxon>Euteleostomi</taxon>
        <taxon>Actinopterygii</taxon>
        <taxon>Neopterygii</taxon>
        <taxon>Teleostei</taxon>
        <taxon>Anguilliformes</taxon>
        <taxon>Synaphobranchidae</taxon>
        <taxon>Synaphobranchus</taxon>
    </lineage>
</organism>
<keyword evidence="3" id="KW-1185">Reference proteome</keyword>
<name>A0A9Q1JEV8_SYNKA</name>
<evidence type="ECO:0000313" key="3">
    <source>
        <dbReference type="Proteomes" id="UP001152622"/>
    </source>
</evidence>
<accession>A0A9Q1JEV8</accession>
<gene>
    <name evidence="2" type="ORF">SKAU_G00023320</name>
</gene>
<feature type="region of interest" description="Disordered" evidence="1">
    <location>
        <begin position="111"/>
        <end position="138"/>
    </location>
</feature>
<dbReference type="EMBL" id="JAINUF010000001">
    <property type="protein sequence ID" value="KAJ8381554.1"/>
    <property type="molecule type" value="Genomic_DNA"/>
</dbReference>
<protein>
    <submittedName>
        <fullName evidence="2">Uncharacterized protein</fullName>
    </submittedName>
</protein>
<proteinExistence type="predicted"/>
<reference evidence="2" key="1">
    <citation type="journal article" date="2023" name="Science">
        <title>Genome structures resolve the early diversification of teleost fishes.</title>
        <authorList>
            <person name="Parey E."/>
            <person name="Louis A."/>
            <person name="Montfort J."/>
            <person name="Bouchez O."/>
            <person name="Roques C."/>
            <person name="Iampietro C."/>
            <person name="Lluch J."/>
            <person name="Castinel A."/>
            <person name="Donnadieu C."/>
            <person name="Desvignes T."/>
            <person name="Floi Bucao C."/>
            <person name="Jouanno E."/>
            <person name="Wen M."/>
            <person name="Mejri S."/>
            <person name="Dirks R."/>
            <person name="Jansen H."/>
            <person name="Henkel C."/>
            <person name="Chen W.J."/>
            <person name="Zahm M."/>
            <person name="Cabau C."/>
            <person name="Klopp C."/>
            <person name="Thompson A.W."/>
            <person name="Robinson-Rechavi M."/>
            <person name="Braasch I."/>
            <person name="Lecointre G."/>
            <person name="Bobe J."/>
            <person name="Postlethwait J.H."/>
            <person name="Berthelot C."/>
            <person name="Roest Crollius H."/>
            <person name="Guiguen Y."/>
        </authorList>
    </citation>
    <scope>NUCLEOTIDE SEQUENCE</scope>
    <source>
        <strain evidence="2">WJC10195</strain>
    </source>
</reference>
<dbReference type="Proteomes" id="UP001152622">
    <property type="component" value="Chromosome 1"/>
</dbReference>
<sequence length="138" mass="14323">MPVAFRLRPHHGPPPPRLALPAPLHTLPLHPGPHGSGAVFRATGAGAAAFSGSPSSLPPAWTGGNCRSELPEKPIRSAHPSPLTHGGTDQGEGTRVRLLMGRLETGIIRGRSARGGRSGSVRLLRGITPAEDRPGRGE</sequence>
<evidence type="ECO:0000256" key="1">
    <source>
        <dbReference type="SAM" id="MobiDB-lite"/>
    </source>
</evidence>
<evidence type="ECO:0000313" key="2">
    <source>
        <dbReference type="EMBL" id="KAJ8381554.1"/>
    </source>
</evidence>
<feature type="region of interest" description="Disordered" evidence="1">
    <location>
        <begin position="48"/>
        <end position="94"/>
    </location>
</feature>